<evidence type="ECO:0000256" key="1">
    <source>
        <dbReference type="ARBA" id="ARBA00022603"/>
    </source>
</evidence>
<dbReference type="SUPFAM" id="SSF75217">
    <property type="entry name" value="alpha/beta knot"/>
    <property type="match status" value="1"/>
</dbReference>
<name>A0ABT1RWC2_9FIRM</name>
<evidence type="ECO:0000259" key="3">
    <source>
        <dbReference type="Pfam" id="PF00588"/>
    </source>
</evidence>
<dbReference type="InterPro" id="IPR029028">
    <property type="entry name" value="Alpha/beta_knot_MTases"/>
</dbReference>
<sequence>METQRELPKKYKKEFSHSYTLGPFPTFELLLCRPESAEAVYFEESFTERGKLSEACRAAGVPCICSKRALERISSKENCYAAGVFRKYEGRLSPDMPHVALVCPSDMGNLGTILRTLRGFGIRDLALVGNGADVWNPKVVRASMGALFRMEVESFPEFSDYLNRFGEGRSLYPFMLDGGTVLTPESCPRADRYTLIFGNEASGLPPEFQNCGQSLFIDQTDAVDSLNLAVSVAIGSYLFTQKNGRPGQAESK</sequence>
<dbReference type="InterPro" id="IPR051259">
    <property type="entry name" value="rRNA_Methyltransferase"/>
</dbReference>
<gene>
    <name evidence="4" type="ORF">NE695_03460</name>
</gene>
<reference evidence="4 5" key="1">
    <citation type="submission" date="2022-06" db="EMBL/GenBank/DDBJ databases">
        <title>Isolation of gut microbiota from human fecal samples.</title>
        <authorList>
            <person name="Pamer E.G."/>
            <person name="Barat B."/>
            <person name="Waligurski E."/>
            <person name="Medina S."/>
            <person name="Paddock L."/>
            <person name="Mostad J."/>
        </authorList>
    </citation>
    <scope>NUCLEOTIDE SEQUENCE [LARGE SCALE GENOMIC DNA]</scope>
    <source>
        <strain evidence="4 5">DFI.9.73</strain>
    </source>
</reference>
<evidence type="ECO:0000313" key="4">
    <source>
        <dbReference type="EMBL" id="MCQ4838972.1"/>
    </source>
</evidence>
<evidence type="ECO:0000313" key="5">
    <source>
        <dbReference type="Proteomes" id="UP001524473"/>
    </source>
</evidence>
<dbReference type="Gene3D" id="3.40.1280.10">
    <property type="match status" value="1"/>
</dbReference>
<dbReference type="GO" id="GO:0008168">
    <property type="term" value="F:methyltransferase activity"/>
    <property type="evidence" value="ECO:0007669"/>
    <property type="project" value="UniProtKB-KW"/>
</dbReference>
<protein>
    <submittedName>
        <fullName evidence="4">TrmH family RNA methyltransferase</fullName>
    </submittedName>
</protein>
<dbReference type="CDD" id="cd18082">
    <property type="entry name" value="SpoU-like_family"/>
    <property type="match status" value="1"/>
</dbReference>
<evidence type="ECO:0000256" key="2">
    <source>
        <dbReference type="ARBA" id="ARBA00022679"/>
    </source>
</evidence>
<feature type="domain" description="tRNA/rRNA methyltransferase SpoU type" evidence="3">
    <location>
        <begin position="98"/>
        <end position="237"/>
    </location>
</feature>
<dbReference type="EMBL" id="JANFZH010000005">
    <property type="protein sequence ID" value="MCQ4838972.1"/>
    <property type="molecule type" value="Genomic_DNA"/>
</dbReference>
<dbReference type="GO" id="GO:0032259">
    <property type="term" value="P:methylation"/>
    <property type="evidence" value="ECO:0007669"/>
    <property type="project" value="UniProtKB-KW"/>
</dbReference>
<dbReference type="PANTHER" id="PTHR43191">
    <property type="entry name" value="RRNA METHYLTRANSFERASE 3"/>
    <property type="match status" value="1"/>
</dbReference>
<dbReference type="PANTHER" id="PTHR43191:SF2">
    <property type="entry name" value="RRNA METHYLTRANSFERASE 3, MITOCHONDRIAL"/>
    <property type="match status" value="1"/>
</dbReference>
<dbReference type="InterPro" id="IPR001537">
    <property type="entry name" value="SpoU_MeTrfase"/>
</dbReference>
<proteinExistence type="predicted"/>
<organism evidence="4 5">
    <name type="scientific">Neglectibacter timonensis</name>
    <dbReference type="NCBI Taxonomy" id="1776382"/>
    <lineage>
        <taxon>Bacteria</taxon>
        <taxon>Bacillati</taxon>
        <taxon>Bacillota</taxon>
        <taxon>Clostridia</taxon>
        <taxon>Eubacteriales</taxon>
        <taxon>Oscillospiraceae</taxon>
        <taxon>Neglectibacter</taxon>
    </lineage>
</organism>
<dbReference type="Proteomes" id="UP001524473">
    <property type="component" value="Unassembled WGS sequence"/>
</dbReference>
<keyword evidence="1 4" id="KW-0489">Methyltransferase</keyword>
<dbReference type="GeneID" id="90531767"/>
<accession>A0ABT1RWC2</accession>
<keyword evidence="5" id="KW-1185">Reference proteome</keyword>
<dbReference type="InterPro" id="IPR029026">
    <property type="entry name" value="tRNA_m1G_MTases_N"/>
</dbReference>
<keyword evidence="2" id="KW-0808">Transferase</keyword>
<dbReference type="RefSeq" id="WP_066862108.1">
    <property type="nucleotide sequence ID" value="NZ_CABKVV010000012.1"/>
</dbReference>
<comment type="caution">
    <text evidence="4">The sequence shown here is derived from an EMBL/GenBank/DDBJ whole genome shotgun (WGS) entry which is preliminary data.</text>
</comment>
<dbReference type="Pfam" id="PF00588">
    <property type="entry name" value="SpoU_methylase"/>
    <property type="match status" value="1"/>
</dbReference>